<feature type="transmembrane region" description="Helical" evidence="1">
    <location>
        <begin position="188"/>
        <end position="207"/>
    </location>
</feature>
<feature type="transmembrane region" description="Helical" evidence="1">
    <location>
        <begin position="412"/>
        <end position="434"/>
    </location>
</feature>
<evidence type="ECO:0000313" key="2">
    <source>
        <dbReference type="EMBL" id="EGS36760.1"/>
    </source>
</evidence>
<evidence type="ECO:0000256" key="1">
    <source>
        <dbReference type="SAM" id="Phobius"/>
    </source>
</evidence>
<keyword evidence="1" id="KW-0812">Transmembrane</keyword>
<evidence type="ECO:0000313" key="3">
    <source>
        <dbReference type="Proteomes" id="UP000006035"/>
    </source>
</evidence>
<dbReference type="EMBL" id="AFTL01000015">
    <property type="protein sequence ID" value="EGS36760.1"/>
    <property type="molecule type" value="Genomic_DNA"/>
</dbReference>
<feature type="transmembrane region" description="Helical" evidence="1">
    <location>
        <begin position="12"/>
        <end position="35"/>
    </location>
</feature>
<feature type="transmembrane region" description="Helical" evidence="1">
    <location>
        <begin position="279"/>
        <end position="299"/>
    </location>
</feature>
<feature type="transmembrane region" description="Helical" evidence="1">
    <location>
        <begin position="72"/>
        <end position="89"/>
    </location>
</feature>
<name>A0ABP2L8G7_9LACO</name>
<feature type="transmembrane region" description="Helical" evidence="1">
    <location>
        <begin position="219"/>
        <end position="237"/>
    </location>
</feature>
<feature type="transmembrane region" description="Helical" evidence="1">
    <location>
        <begin position="41"/>
        <end position="60"/>
    </location>
</feature>
<protein>
    <submittedName>
        <fullName evidence="2">Membrane protein</fullName>
    </submittedName>
</protein>
<comment type="caution">
    <text evidence="2">The sequence shown here is derived from an EMBL/GenBank/DDBJ whole genome shotgun (WGS) entry which is preliminary data.</text>
</comment>
<keyword evidence="1" id="KW-1133">Transmembrane helix</keyword>
<proteinExistence type="predicted"/>
<dbReference type="RefSeq" id="WP_003715623.1">
    <property type="nucleotide sequence ID" value="NZ_AFTL01000015.1"/>
</dbReference>
<feature type="transmembrane region" description="Helical" evidence="1">
    <location>
        <begin position="249"/>
        <end position="273"/>
    </location>
</feature>
<feature type="transmembrane region" description="Helical" evidence="1">
    <location>
        <begin position="158"/>
        <end position="176"/>
    </location>
</feature>
<gene>
    <name evidence="2" type="ORF">HMPREF9102_1968</name>
</gene>
<sequence>MTVIREVVSKELPKLAGVFSLLLNLMPFLIYVALIQGHHELLTAALPFAIYYGFRRAGLLLFRDFEYDYQRLAWLGIGSGVCGYALGMLGVINPVFFDLSGVGAGLASALFPVAVSQRNRLVKNGLLPKLPQCQPLIQFVIVLAFLGCLLLVKNPLVHFGLILLVSLGAAGAYWKLPHSIHPFPVRLHWYNYFLALILLAAMLLLRLGRSMGIGQPAQWGLGLLLTFIIVIALGLLFNHQHLLSYPHNLRAWILLYGVCGQYWTLYSTIFIGVIYGVQLYYWTIVAYLLAFIFGARLVNEVTRISRAAPERTALVMLTLGIVLTFWLPTYFIGIFIIRSFAGGIRKQTIGAYERATRNYTISSIVNNYYSMISGVLSQLVMWGGLFLSVGLKGMNHILGAFSLHQPDMQNGSAITLTHLVLAVYMILYLMWLLLRTRKQSSIFES</sequence>
<reference evidence="2 3" key="1">
    <citation type="submission" date="2011-05" db="EMBL/GenBank/DDBJ databases">
        <authorList>
            <person name="Durkin A.S."/>
            <person name="Kim M."/>
            <person name="Radune D."/>
            <person name="Hostetler J."/>
            <person name="Torralba M."/>
            <person name="Gillis M."/>
            <person name="Methe B."/>
            <person name="Sutton G."/>
            <person name="Nelson K.E."/>
        </authorList>
    </citation>
    <scope>NUCLEOTIDE SEQUENCE [LARGE SCALE GENOMIC DNA]</scope>
    <source>
        <strain evidence="2 3">F0423</strain>
    </source>
</reference>
<feature type="transmembrane region" description="Helical" evidence="1">
    <location>
        <begin position="136"/>
        <end position="152"/>
    </location>
</feature>
<dbReference type="Proteomes" id="UP000006035">
    <property type="component" value="Unassembled WGS sequence"/>
</dbReference>
<feature type="transmembrane region" description="Helical" evidence="1">
    <location>
        <begin position="368"/>
        <end position="391"/>
    </location>
</feature>
<accession>A0ABP2L8G7</accession>
<keyword evidence="1" id="KW-0472">Membrane</keyword>
<feature type="transmembrane region" description="Helical" evidence="1">
    <location>
        <begin position="311"/>
        <end position="337"/>
    </location>
</feature>
<keyword evidence="3" id="KW-1185">Reference proteome</keyword>
<organism evidence="2 3">
    <name type="scientific">Limosilactobacillus oris F0423</name>
    <dbReference type="NCBI Taxonomy" id="944562"/>
    <lineage>
        <taxon>Bacteria</taxon>
        <taxon>Bacillati</taxon>
        <taxon>Bacillota</taxon>
        <taxon>Bacilli</taxon>
        <taxon>Lactobacillales</taxon>
        <taxon>Lactobacillaceae</taxon>
        <taxon>Limosilactobacillus</taxon>
    </lineage>
</organism>